<proteinExistence type="predicted"/>
<evidence type="ECO:0000313" key="6">
    <source>
        <dbReference type="EMBL" id="PPB81783.1"/>
    </source>
</evidence>
<protein>
    <submittedName>
        <fullName evidence="6">Membrane protein required for colicin V production</fullName>
    </submittedName>
</protein>
<keyword evidence="2 5" id="KW-0812">Transmembrane</keyword>
<evidence type="ECO:0000256" key="1">
    <source>
        <dbReference type="ARBA" id="ARBA00004141"/>
    </source>
</evidence>
<feature type="transmembrane region" description="Helical" evidence="5">
    <location>
        <begin position="71"/>
        <end position="99"/>
    </location>
</feature>
<reference evidence="6 7" key="1">
    <citation type="submission" date="2018-01" db="EMBL/GenBank/DDBJ databases">
        <title>Genomic Encyclopedia of Archaeal and Bacterial Type Strains, Phase II (KMG-II): from individual species to whole genera.</title>
        <authorList>
            <person name="Goeker M."/>
        </authorList>
    </citation>
    <scope>NUCLEOTIDE SEQUENCE [LARGE SCALE GENOMIC DNA]</scope>
    <source>
        <strain evidence="6 7">DSM 12048</strain>
    </source>
</reference>
<evidence type="ECO:0000256" key="3">
    <source>
        <dbReference type="ARBA" id="ARBA00022989"/>
    </source>
</evidence>
<feature type="transmembrane region" description="Helical" evidence="5">
    <location>
        <begin position="111"/>
        <end position="131"/>
    </location>
</feature>
<dbReference type="Proteomes" id="UP000239736">
    <property type="component" value="Unassembled WGS sequence"/>
</dbReference>
<comment type="subcellular location">
    <subcellularLocation>
        <location evidence="1">Membrane</location>
        <topology evidence="1">Multi-pass membrane protein</topology>
    </subcellularLocation>
</comment>
<dbReference type="GO" id="GO:0016020">
    <property type="term" value="C:membrane"/>
    <property type="evidence" value="ECO:0007669"/>
    <property type="project" value="UniProtKB-SubCell"/>
</dbReference>
<dbReference type="EMBL" id="PRDS01000002">
    <property type="protein sequence ID" value="PPB81783.1"/>
    <property type="molecule type" value="Genomic_DNA"/>
</dbReference>
<dbReference type="InterPro" id="IPR052719">
    <property type="entry name" value="CvpA-like"/>
</dbReference>
<comment type="caution">
    <text evidence="6">The sequence shown here is derived from an EMBL/GenBank/DDBJ whole genome shotgun (WGS) entry which is preliminary data.</text>
</comment>
<gene>
    <name evidence="6" type="ORF">LV82_01000</name>
</gene>
<organism evidence="6 7">
    <name type="scientific">Albidovulum inexpectatum</name>
    <dbReference type="NCBI Taxonomy" id="196587"/>
    <lineage>
        <taxon>Bacteria</taxon>
        <taxon>Pseudomonadati</taxon>
        <taxon>Pseudomonadota</taxon>
        <taxon>Alphaproteobacteria</taxon>
        <taxon>Rhodobacterales</taxon>
        <taxon>Paracoccaceae</taxon>
        <taxon>Albidovulum</taxon>
    </lineage>
</organism>
<dbReference type="PANTHER" id="PTHR36926:SF1">
    <property type="entry name" value="COLICIN V PRODUCTION PROTEIN"/>
    <property type="match status" value="1"/>
</dbReference>
<dbReference type="PANTHER" id="PTHR36926">
    <property type="entry name" value="COLICIN V PRODUCTION PROTEIN"/>
    <property type="match status" value="1"/>
</dbReference>
<sequence length="201" mass="21105">MEGFTIVDAVVAVVILVSAILAYGRGFVREVLAIAGWVIAAIVAYTFAPQAEPLVSQIPVLDKFLGDSCELSMVAAFAGVFALALIVMAIFTPLFSSAVRNSALSGLDQALGFLFGVARGMLLVAIAFVVYDRVLADATIPVVEKSRSAAAFSSVQDRLNEAVPEDAPRWVMERYQGLVGACGAPVQTEAGPTLITPPQSN</sequence>
<evidence type="ECO:0000256" key="5">
    <source>
        <dbReference type="SAM" id="Phobius"/>
    </source>
</evidence>
<dbReference type="Pfam" id="PF02674">
    <property type="entry name" value="Colicin_V"/>
    <property type="match status" value="1"/>
</dbReference>
<accession>A0A2S5JK16</accession>
<evidence type="ECO:0000256" key="2">
    <source>
        <dbReference type="ARBA" id="ARBA00022692"/>
    </source>
</evidence>
<keyword evidence="3 5" id="KW-1133">Transmembrane helix</keyword>
<evidence type="ECO:0000256" key="4">
    <source>
        <dbReference type="ARBA" id="ARBA00023136"/>
    </source>
</evidence>
<dbReference type="RefSeq" id="WP_104069593.1">
    <property type="nucleotide sequence ID" value="NZ_PRDS01000002.1"/>
</dbReference>
<feature type="transmembrane region" description="Helical" evidence="5">
    <location>
        <begin position="6"/>
        <end position="24"/>
    </location>
</feature>
<keyword evidence="7" id="KW-1185">Reference proteome</keyword>
<dbReference type="OrthoDB" id="9806894at2"/>
<dbReference type="AlphaFoldDB" id="A0A2S5JK16"/>
<keyword evidence="4 5" id="KW-0472">Membrane</keyword>
<name>A0A2S5JK16_9RHOB</name>
<feature type="transmembrane region" description="Helical" evidence="5">
    <location>
        <begin position="31"/>
        <end position="51"/>
    </location>
</feature>
<dbReference type="InterPro" id="IPR003825">
    <property type="entry name" value="Colicin-V_CvpA"/>
</dbReference>
<evidence type="ECO:0000313" key="7">
    <source>
        <dbReference type="Proteomes" id="UP000239736"/>
    </source>
</evidence>
<dbReference type="GO" id="GO:0009403">
    <property type="term" value="P:toxin biosynthetic process"/>
    <property type="evidence" value="ECO:0007669"/>
    <property type="project" value="InterPro"/>
</dbReference>